<gene>
    <name evidence="2" type="ORF">Pr1d_40570</name>
</gene>
<dbReference type="RefSeq" id="WP_148075039.1">
    <property type="nucleotide sequence ID" value="NZ_CP042913.1"/>
</dbReference>
<dbReference type="AlphaFoldDB" id="A0A5B9QRG5"/>
<dbReference type="KEGG" id="bgok:Pr1d_40570"/>
<name>A0A5B9QRG5_9BACT</name>
<dbReference type="Proteomes" id="UP000323917">
    <property type="component" value="Chromosome"/>
</dbReference>
<feature type="compositionally biased region" description="Polar residues" evidence="1">
    <location>
        <begin position="9"/>
        <end position="22"/>
    </location>
</feature>
<reference evidence="2 3" key="1">
    <citation type="submission" date="2019-08" db="EMBL/GenBank/DDBJ databases">
        <title>Deep-cultivation of Planctomycetes and their phenomic and genomic characterization uncovers novel biology.</title>
        <authorList>
            <person name="Wiegand S."/>
            <person name="Jogler M."/>
            <person name="Boedeker C."/>
            <person name="Pinto D."/>
            <person name="Vollmers J."/>
            <person name="Rivas-Marin E."/>
            <person name="Kohn T."/>
            <person name="Peeters S.H."/>
            <person name="Heuer A."/>
            <person name="Rast P."/>
            <person name="Oberbeckmann S."/>
            <person name="Bunk B."/>
            <person name="Jeske O."/>
            <person name="Meyerdierks A."/>
            <person name="Storesund J.E."/>
            <person name="Kallscheuer N."/>
            <person name="Luecker S."/>
            <person name="Lage O.M."/>
            <person name="Pohl T."/>
            <person name="Merkel B.J."/>
            <person name="Hornburger P."/>
            <person name="Mueller R.-W."/>
            <person name="Bruemmer F."/>
            <person name="Labrenz M."/>
            <person name="Spormann A.M."/>
            <person name="Op den Camp H."/>
            <person name="Overmann J."/>
            <person name="Amann R."/>
            <person name="Jetten M.S.M."/>
            <person name="Mascher T."/>
            <person name="Medema M.H."/>
            <person name="Devos D.P."/>
            <person name="Kaster A.-K."/>
            <person name="Ovreas L."/>
            <person name="Rohde M."/>
            <person name="Galperin M.Y."/>
            <person name="Jogler C."/>
        </authorList>
    </citation>
    <scope>NUCLEOTIDE SEQUENCE [LARGE SCALE GENOMIC DNA]</scope>
    <source>
        <strain evidence="2 3">Pr1d</strain>
    </source>
</reference>
<dbReference type="EMBL" id="CP042913">
    <property type="protein sequence ID" value="QEG36721.1"/>
    <property type="molecule type" value="Genomic_DNA"/>
</dbReference>
<keyword evidence="3" id="KW-1185">Reference proteome</keyword>
<protein>
    <submittedName>
        <fullName evidence="2">Uncharacterized protein</fullName>
    </submittedName>
</protein>
<organism evidence="2 3">
    <name type="scientific">Bythopirellula goksoeyrii</name>
    <dbReference type="NCBI Taxonomy" id="1400387"/>
    <lineage>
        <taxon>Bacteria</taxon>
        <taxon>Pseudomonadati</taxon>
        <taxon>Planctomycetota</taxon>
        <taxon>Planctomycetia</taxon>
        <taxon>Pirellulales</taxon>
        <taxon>Lacipirellulaceae</taxon>
        <taxon>Bythopirellula</taxon>
    </lineage>
</organism>
<feature type="region of interest" description="Disordered" evidence="1">
    <location>
        <begin position="111"/>
        <end position="131"/>
    </location>
</feature>
<evidence type="ECO:0000256" key="1">
    <source>
        <dbReference type="SAM" id="MobiDB-lite"/>
    </source>
</evidence>
<accession>A0A5B9QRG5</accession>
<evidence type="ECO:0000313" key="2">
    <source>
        <dbReference type="EMBL" id="QEG36721.1"/>
    </source>
</evidence>
<evidence type="ECO:0000313" key="3">
    <source>
        <dbReference type="Proteomes" id="UP000323917"/>
    </source>
</evidence>
<dbReference type="OrthoDB" id="291778at2"/>
<feature type="region of interest" description="Disordered" evidence="1">
    <location>
        <begin position="1"/>
        <end position="31"/>
    </location>
</feature>
<sequence length="441" mass="49112">MSVAHDGGDSQNSTPLITASDSSSEHRIDPSTSLVSHQVPLEPTQEAALNLFLSELRNSIALDPTAEAQLRKELSAARQDEWPIVAKQFRSTLQYRQELLAKEARQIATQPTNQPTAALKVSYDPQSNQSTLNPTAMQFERLRAEMAKDKQIQQVNHQLLVENSTSDSAAALPVRGTTLANQAVTHPREVQASPIQTASHAIEMESADLAWQDHLAEAIDTMKQEVKPLPGSTEELQEHMRLRMLLLTAGREEDSLEPIPGASASEQDYWSKQLFAISTILDSERQPDMKQRAAGALVHLDQARARLGELASLQVRNLTFADKVDGYGLYEPHTDTKFHPGDQVTLYTEVENFRSESTKNGFRTSLATSYEVLDPQGRRVDGAQFPEVEDICQNPRHDFHMQYGLALPTRIYPGNYELRLTITDQLSNKIGHSAIPFEIVD</sequence>
<proteinExistence type="predicted"/>